<dbReference type="PANTHER" id="PTHR33885">
    <property type="entry name" value="PHAGE SHOCK PROTEIN C"/>
    <property type="match status" value="1"/>
</dbReference>
<dbReference type="GO" id="GO:0005886">
    <property type="term" value="C:plasma membrane"/>
    <property type="evidence" value="ECO:0007669"/>
    <property type="project" value="UniProtKB-SubCell"/>
</dbReference>
<dbReference type="AlphaFoldDB" id="A0A4R5B075"/>
<feature type="transmembrane region" description="Helical" evidence="7">
    <location>
        <begin position="40"/>
        <end position="63"/>
    </location>
</feature>
<proteinExistence type="predicted"/>
<dbReference type="OrthoDB" id="7359894at2"/>
<keyword evidence="2" id="KW-1003">Cell membrane</keyword>
<evidence type="ECO:0000256" key="6">
    <source>
        <dbReference type="SAM" id="MobiDB-lite"/>
    </source>
</evidence>
<dbReference type="Pfam" id="PF04024">
    <property type="entry name" value="PspC"/>
    <property type="match status" value="1"/>
</dbReference>
<keyword evidence="10" id="KW-1185">Reference proteome</keyword>
<dbReference type="EMBL" id="SMKY01000130">
    <property type="protein sequence ID" value="TDD77860.1"/>
    <property type="molecule type" value="Genomic_DNA"/>
</dbReference>
<evidence type="ECO:0000256" key="1">
    <source>
        <dbReference type="ARBA" id="ARBA00004162"/>
    </source>
</evidence>
<feature type="domain" description="Phage shock protein PspC N-terminal" evidence="8">
    <location>
        <begin position="9"/>
        <end position="66"/>
    </location>
</feature>
<dbReference type="Proteomes" id="UP000295578">
    <property type="component" value="Unassembled WGS sequence"/>
</dbReference>
<evidence type="ECO:0000256" key="3">
    <source>
        <dbReference type="ARBA" id="ARBA00022692"/>
    </source>
</evidence>
<evidence type="ECO:0000313" key="9">
    <source>
        <dbReference type="EMBL" id="TDD77860.1"/>
    </source>
</evidence>
<dbReference type="RefSeq" id="WP_132199997.1">
    <property type="nucleotide sequence ID" value="NZ_SMKY01000130.1"/>
</dbReference>
<keyword evidence="5 7" id="KW-0472">Membrane</keyword>
<dbReference type="PANTHER" id="PTHR33885:SF3">
    <property type="entry name" value="PHAGE SHOCK PROTEIN C"/>
    <property type="match status" value="1"/>
</dbReference>
<evidence type="ECO:0000256" key="2">
    <source>
        <dbReference type="ARBA" id="ARBA00022475"/>
    </source>
</evidence>
<dbReference type="InterPro" id="IPR052027">
    <property type="entry name" value="PspC"/>
</dbReference>
<evidence type="ECO:0000256" key="5">
    <source>
        <dbReference type="ARBA" id="ARBA00023136"/>
    </source>
</evidence>
<feature type="region of interest" description="Disordered" evidence="6">
    <location>
        <begin position="84"/>
        <end position="104"/>
    </location>
</feature>
<organism evidence="9 10">
    <name type="scientific">Actinomadura darangshiensis</name>
    <dbReference type="NCBI Taxonomy" id="705336"/>
    <lineage>
        <taxon>Bacteria</taxon>
        <taxon>Bacillati</taxon>
        <taxon>Actinomycetota</taxon>
        <taxon>Actinomycetes</taxon>
        <taxon>Streptosporangiales</taxon>
        <taxon>Thermomonosporaceae</taxon>
        <taxon>Actinomadura</taxon>
    </lineage>
</organism>
<gene>
    <name evidence="9" type="ORF">E1293_25530</name>
</gene>
<accession>A0A4R5B075</accession>
<evidence type="ECO:0000313" key="10">
    <source>
        <dbReference type="Proteomes" id="UP000295578"/>
    </source>
</evidence>
<comment type="caution">
    <text evidence="9">The sequence shown here is derived from an EMBL/GenBank/DDBJ whole genome shotgun (WGS) entry which is preliminary data.</text>
</comment>
<keyword evidence="3 7" id="KW-0812">Transmembrane</keyword>
<evidence type="ECO:0000256" key="4">
    <source>
        <dbReference type="ARBA" id="ARBA00022989"/>
    </source>
</evidence>
<comment type="subcellular location">
    <subcellularLocation>
        <location evidence="1">Cell membrane</location>
        <topology evidence="1">Single-pass membrane protein</topology>
    </subcellularLocation>
</comment>
<evidence type="ECO:0000256" key="7">
    <source>
        <dbReference type="SAM" id="Phobius"/>
    </source>
</evidence>
<reference evidence="9 10" key="1">
    <citation type="submission" date="2019-03" db="EMBL/GenBank/DDBJ databases">
        <title>Draft genome sequences of novel Actinobacteria.</title>
        <authorList>
            <person name="Sahin N."/>
            <person name="Ay H."/>
            <person name="Saygin H."/>
        </authorList>
    </citation>
    <scope>NUCLEOTIDE SEQUENCE [LARGE SCALE GENOMIC DNA]</scope>
    <source>
        <strain evidence="9 10">DSM 45941</strain>
    </source>
</reference>
<name>A0A4R5B075_9ACTN</name>
<evidence type="ECO:0000259" key="8">
    <source>
        <dbReference type="Pfam" id="PF04024"/>
    </source>
</evidence>
<keyword evidence="4 7" id="KW-1133">Transmembrane helix</keyword>
<protein>
    <submittedName>
        <fullName evidence="9">PspC domain-containing protein</fullName>
    </submittedName>
</protein>
<dbReference type="InterPro" id="IPR007168">
    <property type="entry name" value="Phageshock_PspC_N"/>
</dbReference>
<sequence length="104" mass="11077">MDMDKTTSKQLRRTHDGRMVAGVCSGAGRFLGVDPNVIRLGLAVFTLFGGAGIGIYAIAWLLVPEEGASKSVAEDLFKKASDSPTVQDAVRKTKNTVGKDRTHA</sequence>